<dbReference type="HOGENOM" id="CLU_113826_0_0_1"/>
<evidence type="ECO:0000313" key="1">
    <source>
        <dbReference type="EMBL" id="KIK11942.1"/>
    </source>
</evidence>
<dbReference type="EMBL" id="KN834136">
    <property type="protein sequence ID" value="KIK11942.1"/>
    <property type="molecule type" value="Genomic_DNA"/>
</dbReference>
<keyword evidence="2" id="KW-1185">Reference proteome</keyword>
<reference evidence="1 2" key="1">
    <citation type="submission" date="2014-04" db="EMBL/GenBank/DDBJ databases">
        <authorList>
            <consortium name="DOE Joint Genome Institute"/>
            <person name="Kuo A."/>
            <person name="Kohler A."/>
            <person name="Costa M.D."/>
            <person name="Nagy L.G."/>
            <person name="Floudas D."/>
            <person name="Copeland A."/>
            <person name="Barry K.W."/>
            <person name="Cichocki N."/>
            <person name="Veneault-Fourrey C."/>
            <person name="LaButti K."/>
            <person name="Lindquist E.A."/>
            <person name="Lipzen A."/>
            <person name="Lundell T."/>
            <person name="Morin E."/>
            <person name="Murat C."/>
            <person name="Sun H."/>
            <person name="Tunlid A."/>
            <person name="Henrissat B."/>
            <person name="Grigoriev I.V."/>
            <person name="Hibbett D.S."/>
            <person name="Martin F."/>
            <person name="Nordberg H.P."/>
            <person name="Cantor M.N."/>
            <person name="Hua S.X."/>
        </authorList>
    </citation>
    <scope>NUCLEOTIDE SEQUENCE [LARGE SCALE GENOMIC DNA]</scope>
    <source>
        <strain evidence="1 2">441</strain>
    </source>
</reference>
<proteinExistence type="predicted"/>
<dbReference type="Proteomes" id="UP000054018">
    <property type="component" value="Unassembled WGS sequence"/>
</dbReference>
<protein>
    <submittedName>
        <fullName evidence="1">Uncharacterized protein</fullName>
    </submittedName>
</protein>
<sequence length="233" mass="25419">MSRSPALSDLPVEDDWDPRVDQAMGCSELGIAVCSGALSTTDSISNPHPPVQPTLSSNAVLPKGTPSAIGALRLHKSAVFQSYSTPFRNHNLNPVSPQINSTPTKATHSNVLTHHLGWRSGWLAYLQVNEEGSDTELEQEEANFILEAACAQRNVCILEQQLAAAKVDEMIALGNLYRFRAQTAERKLEDANIDVGCIHHDICKSGVVLHNPHKHRRASFTESTVACTYVQSI</sequence>
<dbReference type="OrthoDB" id="2608786at2759"/>
<dbReference type="AlphaFoldDB" id="A0A0C9YNR8"/>
<evidence type="ECO:0000313" key="2">
    <source>
        <dbReference type="Proteomes" id="UP000054018"/>
    </source>
</evidence>
<organism evidence="1 2">
    <name type="scientific">Pisolithus microcarpus 441</name>
    <dbReference type="NCBI Taxonomy" id="765257"/>
    <lineage>
        <taxon>Eukaryota</taxon>
        <taxon>Fungi</taxon>
        <taxon>Dikarya</taxon>
        <taxon>Basidiomycota</taxon>
        <taxon>Agaricomycotina</taxon>
        <taxon>Agaricomycetes</taxon>
        <taxon>Agaricomycetidae</taxon>
        <taxon>Boletales</taxon>
        <taxon>Sclerodermatineae</taxon>
        <taxon>Pisolithaceae</taxon>
        <taxon>Pisolithus</taxon>
    </lineage>
</organism>
<gene>
    <name evidence="1" type="ORF">PISMIDRAFT_19104</name>
</gene>
<accession>A0A0C9YNR8</accession>
<reference evidence="2" key="2">
    <citation type="submission" date="2015-01" db="EMBL/GenBank/DDBJ databases">
        <title>Evolutionary Origins and Diversification of the Mycorrhizal Mutualists.</title>
        <authorList>
            <consortium name="DOE Joint Genome Institute"/>
            <consortium name="Mycorrhizal Genomics Consortium"/>
            <person name="Kohler A."/>
            <person name="Kuo A."/>
            <person name="Nagy L.G."/>
            <person name="Floudas D."/>
            <person name="Copeland A."/>
            <person name="Barry K.W."/>
            <person name="Cichocki N."/>
            <person name="Veneault-Fourrey C."/>
            <person name="LaButti K."/>
            <person name="Lindquist E.A."/>
            <person name="Lipzen A."/>
            <person name="Lundell T."/>
            <person name="Morin E."/>
            <person name="Murat C."/>
            <person name="Riley R."/>
            <person name="Ohm R."/>
            <person name="Sun H."/>
            <person name="Tunlid A."/>
            <person name="Henrissat B."/>
            <person name="Grigoriev I.V."/>
            <person name="Hibbett D.S."/>
            <person name="Martin F."/>
        </authorList>
    </citation>
    <scope>NUCLEOTIDE SEQUENCE [LARGE SCALE GENOMIC DNA]</scope>
    <source>
        <strain evidence="2">441</strain>
    </source>
</reference>
<name>A0A0C9YNR8_9AGAM</name>